<dbReference type="GO" id="GO:0008233">
    <property type="term" value="F:peptidase activity"/>
    <property type="evidence" value="ECO:0007669"/>
    <property type="project" value="UniProtKB-KW"/>
</dbReference>
<organism evidence="4 5">
    <name type="scientific">Vigna mungo</name>
    <name type="common">Black gram</name>
    <name type="synonym">Phaseolus mungo</name>
    <dbReference type="NCBI Taxonomy" id="3915"/>
    <lineage>
        <taxon>Eukaryota</taxon>
        <taxon>Viridiplantae</taxon>
        <taxon>Streptophyta</taxon>
        <taxon>Embryophyta</taxon>
        <taxon>Tracheophyta</taxon>
        <taxon>Spermatophyta</taxon>
        <taxon>Magnoliopsida</taxon>
        <taxon>eudicotyledons</taxon>
        <taxon>Gunneridae</taxon>
        <taxon>Pentapetalae</taxon>
        <taxon>rosids</taxon>
        <taxon>fabids</taxon>
        <taxon>Fabales</taxon>
        <taxon>Fabaceae</taxon>
        <taxon>Papilionoideae</taxon>
        <taxon>50 kb inversion clade</taxon>
        <taxon>NPAAA clade</taxon>
        <taxon>indigoferoid/millettioid clade</taxon>
        <taxon>Phaseoleae</taxon>
        <taxon>Vigna</taxon>
    </lineage>
</organism>
<dbReference type="InterPro" id="IPR025724">
    <property type="entry name" value="GAG-pre-integrase_dom"/>
</dbReference>
<reference evidence="4 5" key="1">
    <citation type="journal article" date="2023" name="Life. Sci Alliance">
        <title>Evolutionary insights into 3D genome organization and epigenetic landscape of Vigna mungo.</title>
        <authorList>
            <person name="Junaid A."/>
            <person name="Singh B."/>
            <person name="Bhatia S."/>
        </authorList>
    </citation>
    <scope>NUCLEOTIDE SEQUENCE [LARGE SCALE GENOMIC DNA]</scope>
    <source>
        <strain evidence="4">Urdbean</strain>
    </source>
</reference>
<accession>A0AAQ3NFQ2</accession>
<dbReference type="Pfam" id="PF13976">
    <property type="entry name" value="gag_pre-integrs"/>
    <property type="match status" value="1"/>
</dbReference>
<dbReference type="PANTHER" id="PTHR42648:SF31">
    <property type="entry name" value="RNA-DIRECTED DNA POLYMERASE"/>
    <property type="match status" value="1"/>
</dbReference>
<feature type="domain" description="Retrovirus-related Pol polyprotein from transposon TNT 1-94-like beta-barrel" evidence="3">
    <location>
        <begin position="25"/>
        <end position="96"/>
    </location>
</feature>
<feature type="non-terminal residue" evidence="4">
    <location>
        <position position="1"/>
    </location>
</feature>
<dbReference type="InterPro" id="IPR012337">
    <property type="entry name" value="RNaseH-like_sf"/>
</dbReference>
<keyword evidence="5" id="KW-1185">Reference proteome</keyword>
<gene>
    <name evidence="4" type="ORF">V8G54_021531</name>
</gene>
<dbReference type="Gene3D" id="3.30.420.10">
    <property type="entry name" value="Ribonuclease H-like superfamily/Ribonuclease H"/>
    <property type="match status" value="1"/>
</dbReference>
<dbReference type="GO" id="GO:0006508">
    <property type="term" value="P:proteolysis"/>
    <property type="evidence" value="ECO:0007669"/>
    <property type="project" value="UniProtKB-KW"/>
</dbReference>
<evidence type="ECO:0000259" key="2">
    <source>
        <dbReference type="Pfam" id="PF13976"/>
    </source>
</evidence>
<dbReference type="InterPro" id="IPR036397">
    <property type="entry name" value="RNaseH_sf"/>
</dbReference>
<protein>
    <recommendedName>
        <fullName evidence="6">Retrovirus-related Pol polyprotein from transposon TNT 1-94</fullName>
    </recommendedName>
</protein>
<evidence type="ECO:0000313" key="4">
    <source>
        <dbReference type="EMBL" id="WVZ08185.1"/>
    </source>
</evidence>
<dbReference type="Proteomes" id="UP001374535">
    <property type="component" value="Chromosome 6"/>
</dbReference>
<dbReference type="GO" id="GO:0003676">
    <property type="term" value="F:nucleic acid binding"/>
    <property type="evidence" value="ECO:0007669"/>
    <property type="project" value="InterPro"/>
</dbReference>
<proteinExistence type="predicted"/>
<keyword evidence="1" id="KW-0645">Protease</keyword>
<dbReference type="SUPFAM" id="SSF53098">
    <property type="entry name" value="Ribonuclease H-like"/>
    <property type="match status" value="1"/>
</dbReference>
<feature type="domain" description="GAG-pre-integrase" evidence="2">
    <location>
        <begin position="131"/>
        <end position="194"/>
    </location>
</feature>
<dbReference type="PANTHER" id="PTHR42648">
    <property type="entry name" value="TRANSPOSASE, PUTATIVE-RELATED"/>
    <property type="match status" value="1"/>
</dbReference>
<evidence type="ECO:0008006" key="6">
    <source>
        <dbReference type="Google" id="ProtNLM"/>
    </source>
</evidence>
<evidence type="ECO:0000313" key="5">
    <source>
        <dbReference type="Proteomes" id="UP001374535"/>
    </source>
</evidence>
<name>A0AAQ3NFQ2_VIGMU</name>
<evidence type="ECO:0000259" key="3">
    <source>
        <dbReference type="Pfam" id="PF22936"/>
    </source>
</evidence>
<dbReference type="InterPro" id="IPR039537">
    <property type="entry name" value="Retrotran_Ty1/copia-like"/>
</dbReference>
<sequence length="305" mass="35182">SVSTNQSFLGNISPTFTFKSFKNKWILDSGATDHISVSLKNFSSYKRIKPIQIALPNGIIVYAEYSGIVNLNHKIQLFDVLYVPQFSFNLISIFKLIYSNNCELKFSLHGYTIHDIQTKENISIVKLIGSLYVSDFSSNVPIVCYTNNTINDIGLWHLRLGHPSDIKLHSLKLKYLFNFHHLTYMCDTCHRAKQKKLPFYDSNSNTMNISYLIHVDIWGPCNILSMRGFKYFLTIVDDFSRYTWLIPIPNKSVVRKTITDVITNIENQFSTTIKTIHTNGIEFAMHNFFSLKGINHQTNFNKTPQ</sequence>
<dbReference type="Pfam" id="PF22936">
    <property type="entry name" value="Pol_BBD"/>
    <property type="match status" value="1"/>
</dbReference>
<evidence type="ECO:0000256" key="1">
    <source>
        <dbReference type="ARBA" id="ARBA00022670"/>
    </source>
</evidence>
<dbReference type="AlphaFoldDB" id="A0AAQ3NFQ2"/>
<dbReference type="EMBL" id="CP144695">
    <property type="protein sequence ID" value="WVZ08185.1"/>
    <property type="molecule type" value="Genomic_DNA"/>
</dbReference>
<keyword evidence="1" id="KW-0378">Hydrolase</keyword>
<dbReference type="InterPro" id="IPR054722">
    <property type="entry name" value="PolX-like_BBD"/>
</dbReference>